<feature type="transmembrane region" description="Helical" evidence="1">
    <location>
        <begin position="85"/>
        <end position="104"/>
    </location>
</feature>
<evidence type="ECO:0000256" key="1">
    <source>
        <dbReference type="SAM" id="Phobius"/>
    </source>
</evidence>
<dbReference type="OrthoDB" id="9342837at2"/>
<comment type="caution">
    <text evidence="2">The sequence shown here is derived from an EMBL/GenBank/DDBJ whole genome shotgun (WGS) entry which is preliminary data.</text>
</comment>
<organism evidence="2 3">
    <name type="scientific">Proteobacteria bacterium 228</name>
    <dbReference type="NCBI Taxonomy" id="2083153"/>
    <lineage>
        <taxon>Bacteria</taxon>
        <taxon>Pseudomonadati</taxon>
        <taxon>Pseudomonadota</taxon>
    </lineage>
</organism>
<evidence type="ECO:0000313" key="2">
    <source>
        <dbReference type="EMBL" id="PPC76980.1"/>
    </source>
</evidence>
<gene>
    <name evidence="2" type="ORF">C4K68_12765</name>
</gene>
<accession>A0A2S5KQH5</accession>
<keyword evidence="1" id="KW-1133">Transmembrane helix</keyword>
<keyword evidence="1" id="KW-0472">Membrane</keyword>
<dbReference type="EMBL" id="PRLP01000036">
    <property type="protein sequence ID" value="PPC76980.1"/>
    <property type="molecule type" value="Genomic_DNA"/>
</dbReference>
<name>A0A2S5KQH5_9PROT</name>
<reference evidence="2 3" key="1">
    <citation type="submission" date="2018-02" db="EMBL/GenBank/DDBJ databases">
        <title>novel marine gammaproteobacteria from coastal saline agro ecosystem.</title>
        <authorList>
            <person name="Krishnan R."/>
            <person name="Ramesh Kumar N."/>
        </authorList>
    </citation>
    <scope>NUCLEOTIDE SEQUENCE [LARGE SCALE GENOMIC DNA]</scope>
    <source>
        <strain evidence="2 3">228</strain>
    </source>
</reference>
<evidence type="ECO:0000313" key="3">
    <source>
        <dbReference type="Proteomes" id="UP000238196"/>
    </source>
</evidence>
<keyword evidence="1" id="KW-0812">Transmembrane</keyword>
<dbReference type="Proteomes" id="UP000238196">
    <property type="component" value="Unassembled WGS sequence"/>
</dbReference>
<protein>
    <submittedName>
        <fullName evidence="2">Uncharacterized protein</fullName>
    </submittedName>
</protein>
<dbReference type="AlphaFoldDB" id="A0A2S5KQH5"/>
<proteinExistence type="predicted"/>
<sequence>MKSKLVSLCIALLLFLLALVQGYFIYAVQHGFVTSLNQTWNSFGVSQSGYSQFVFNTIAWWWILPVLCLVFVLSAFRVRKKRYRAFMVAFGLFGTIALYASAYAPSLFITI</sequence>
<feature type="transmembrane region" description="Helical" evidence="1">
    <location>
        <begin position="58"/>
        <end position="78"/>
    </location>
</feature>